<name>A0ACC1LYL3_9FUNG</name>
<evidence type="ECO:0000313" key="1">
    <source>
        <dbReference type="EMBL" id="KAJ2889345.1"/>
    </source>
</evidence>
<gene>
    <name evidence="1" type="ORF">IWW38_004770</name>
</gene>
<keyword evidence="2" id="KW-1185">Reference proteome</keyword>
<reference evidence="1" key="1">
    <citation type="submission" date="2022-07" db="EMBL/GenBank/DDBJ databases">
        <title>Phylogenomic reconstructions and comparative analyses of Kickxellomycotina fungi.</title>
        <authorList>
            <person name="Reynolds N.K."/>
            <person name="Stajich J.E."/>
            <person name="Barry K."/>
            <person name="Grigoriev I.V."/>
            <person name="Crous P."/>
            <person name="Smith M.E."/>
        </authorList>
    </citation>
    <scope>NUCLEOTIDE SEQUENCE</scope>
    <source>
        <strain evidence="1">CBS 190363</strain>
    </source>
</reference>
<dbReference type="EMBL" id="JANBVB010001885">
    <property type="protein sequence ID" value="KAJ2889345.1"/>
    <property type="molecule type" value="Genomic_DNA"/>
</dbReference>
<evidence type="ECO:0000313" key="2">
    <source>
        <dbReference type="Proteomes" id="UP001139981"/>
    </source>
</evidence>
<organism evidence="1 2">
    <name type="scientific">Coemansia aciculifera</name>
    <dbReference type="NCBI Taxonomy" id="417176"/>
    <lineage>
        <taxon>Eukaryota</taxon>
        <taxon>Fungi</taxon>
        <taxon>Fungi incertae sedis</taxon>
        <taxon>Zoopagomycota</taxon>
        <taxon>Kickxellomycotina</taxon>
        <taxon>Kickxellomycetes</taxon>
        <taxon>Kickxellales</taxon>
        <taxon>Kickxellaceae</taxon>
        <taxon>Coemansia</taxon>
    </lineage>
</organism>
<protein>
    <submittedName>
        <fullName evidence="1">Uncharacterized protein</fullName>
    </submittedName>
</protein>
<accession>A0ACC1LYL3</accession>
<comment type="caution">
    <text evidence="1">The sequence shown here is derived from an EMBL/GenBank/DDBJ whole genome shotgun (WGS) entry which is preliminary data.</text>
</comment>
<proteinExistence type="predicted"/>
<dbReference type="Proteomes" id="UP001139981">
    <property type="component" value="Unassembled WGS sequence"/>
</dbReference>
<sequence length="200" mass="22610">MIERLHQVYSVGSRPSSKMLRVLLILWAMRRGNPEDKCVVFCEHLEAIRLIAAYIGQRGFPSIIYHGSMTKKQRDAALSSFASDRDVPVLIVSKRAGAVGINITAANHVILESAWWNPSIDSQAIDRVHRIGQTKNVHVHILIAQNTVDEKMHAIQESKRSLIDSVIGRTVDDERKRLNVNDILYMLQSPLDVAARRARR</sequence>